<keyword evidence="7 10" id="KW-0175">Coiled coil</keyword>
<dbReference type="InterPro" id="IPR014001">
    <property type="entry name" value="Helicase_ATP-bd"/>
</dbReference>
<feature type="region of interest" description="Disordered" evidence="11">
    <location>
        <begin position="436"/>
        <end position="476"/>
    </location>
</feature>
<gene>
    <name evidence="13" type="ORF">CHLNCDRAFT_137841</name>
</gene>
<dbReference type="Pfam" id="PF21010">
    <property type="entry name" value="HA2_C"/>
    <property type="match status" value="1"/>
</dbReference>
<dbReference type="FunCoup" id="E1Z4M2">
    <property type="interactions" value="1656"/>
</dbReference>
<feature type="compositionally biased region" description="Low complexity" evidence="11">
    <location>
        <begin position="458"/>
        <end position="476"/>
    </location>
</feature>
<evidence type="ECO:0000256" key="1">
    <source>
        <dbReference type="ARBA" id="ARBA00008792"/>
    </source>
</evidence>
<dbReference type="FunFam" id="3.40.50.300:FF:000325">
    <property type="entry name" value="ATP-dependent RNA helicase DHX29"/>
    <property type="match status" value="1"/>
</dbReference>
<feature type="region of interest" description="Disordered" evidence="11">
    <location>
        <begin position="134"/>
        <end position="162"/>
    </location>
</feature>
<dbReference type="InterPro" id="IPR056890">
    <property type="entry name" value="UBA_DHX29-like"/>
</dbReference>
<feature type="compositionally biased region" description="Low complexity" evidence="11">
    <location>
        <begin position="1"/>
        <end position="14"/>
    </location>
</feature>
<evidence type="ECO:0000256" key="2">
    <source>
        <dbReference type="ARBA" id="ARBA00012552"/>
    </source>
</evidence>
<proteinExistence type="inferred from homology"/>
<dbReference type="Pfam" id="PF00271">
    <property type="entry name" value="Helicase_C"/>
    <property type="match status" value="1"/>
</dbReference>
<feature type="compositionally biased region" description="Low complexity" evidence="11">
    <location>
        <begin position="362"/>
        <end position="376"/>
    </location>
</feature>
<feature type="coiled-coil region" evidence="10">
    <location>
        <begin position="177"/>
        <end position="213"/>
    </location>
</feature>
<dbReference type="GO" id="GO:0003723">
    <property type="term" value="F:RNA binding"/>
    <property type="evidence" value="ECO:0007669"/>
    <property type="project" value="TreeGrafter"/>
</dbReference>
<evidence type="ECO:0000313" key="14">
    <source>
        <dbReference type="Proteomes" id="UP000008141"/>
    </source>
</evidence>
<dbReference type="InParanoid" id="E1Z4M2"/>
<name>E1Z4M2_CHLVA</name>
<dbReference type="KEGG" id="cvr:CHLNCDRAFT_137841"/>
<feature type="region of interest" description="Disordered" evidence="11">
    <location>
        <begin position="506"/>
        <end position="535"/>
    </location>
</feature>
<evidence type="ECO:0000256" key="9">
    <source>
        <dbReference type="ARBA" id="ARBA00060772"/>
    </source>
</evidence>
<dbReference type="FunFam" id="1.20.120.1080:FF:000002">
    <property type="entry name" value="Putative ATP-dependent RNA helicase DHX36"/>
    <property type="match status" value="1"/>
</dbReference>
<dbReference type="CDD" id="cd18791">
    <property type="entry name" value="SF2_C_RHA"/>
    <property type="match status" value="1"/>
</dbReference>
<dbReference type="PANTHER" id="PTHR18934:SF246">
    <property type="entry name" value="DEXH-BOX ATP-DEPENDENT RNA HELICASE DEXH4, CHLOROPLASTIC-RELATED"/>
    <property type="match status" value="1"/>
</dbReference>
<dbReference type="SMART" id="SM00847">
    <property type="entry name" value="HA2"/>
    <property type="match status" value="1"/>
</dbReference>
<comment type="catalytic activity">
    <reaction evidence="8">
        <text>ATP + H2O = ADP + phosphate + H(+)</text>
        <dbReference type="Rhea" id="RHEA:13065"/>
        <dbReference type="ChEBI" id="CHEBI:15377"/>
        <dbReference type="ChEBI" id="CHEBI:15378"/>
        <dbReference type="ChEBI" id="CHEBI:30616"/>
        <dbReference type="ChEBI" id="CHEBI:43474"/>
        <dbReference type="ChEBI" id="CHEBI:456216"/>
        <dbReference type="EC" id="3.6.4.13"/>
    </reaction>
</comment>
<dbReference type="Gene3D" id="1.20.120.1080">
    <property type="match status" value="1"/>
</dbReference>
<dbReference type="eggNOG" id="KOG0920">
    <property type="taxonomic scope" value="Eukaryota"/>
</dbReference>
<reference evidence="13 14" key="1">
    <citation type="journal article" date="2010" name="Plant Cell">
        <title>The Chlorella variabilis NC64A genome reveals adaptation to photosymbiosis, coevolution with viruses, and cryptic sex.</title>
        <authorList>
            <person name="Blanc G."/>
            <person name="Duncan G."/>
            <person name="Agarkova I."/>
            <person name="Borodovsky M."/>
            <person name="Gurnon J."/>
            <person name="Kuo A."/>
            <person name="Lindquist E."/>
            <person name="Lucas S."/>
            <person name="Pangilinan J."/>
            <person name="Polle J."/>
            <person name="Salamov A."/>
            <person name="Terry A."/>
            <person name="Yamada T."/>
            <person name="Dunigan D.D."/>
            <person name="Grigoriev I.V."/>
            <person name="Claverie J.M."/>
            <person name="Van Etten J.L."/>
        </authorList>
    </citation>
    <scope>NUCLEOTIDE SEQUENCE [LARGE SCALE GENOMIC DNA]</scope>
    <source>
        <strain evidence="13 14">NC64A</strain>
    </source>
</reference>
<dbReference type="CDD" id="cd17917">
    <property type="entry name" value="DEXHc_RHA-like"/>
    <property type="match status" value="1"/>
</dbReference>
<dbReference type="InterPro" id="IPR011709">
    <property type="entry name" value="DEAD-box_helicase_OB_fold"/>
</dbReference>
<dbReference type="STRING" id="554065.E1Z4M2"/>
<dbReference type="InterPro" id="IPR059023">
    <property type="entry name" value="RNA_hel_CTD"/>
</dbReference>
<evidence type="ECO:0000259" key="12">
    <source>
        <dbReference type="PROSITE" id="PS51194"/>
    </source>
</evidence>
<dbReference type="Pfam" id="PF04408">
    <property type="entry name" value="WHD_HA2"/>
    <property type="match status" value="1"/>
</dbReference>
<dbReference type="InterPro" id="IPR007502">
    <property type="entry name" value="Helicase-assoc_dom"/>
</dbReference>
<organism evidence="14">
    <name type="scientific">Chlorella variabilis</name>
    <name type="common">Green alga</name>
    <dbReference type="NCBI Taxonomy" id="554065"/>
    <lineage>
        <taxon>Eukaryota</taxon>
        <taxon>Viridiplantae</taxon>
        <taxon>Chlorophyta</taxon>
        <taxon>core chlorophytes</taxon>
        <taxon>Trebouxiophyceae</taxon>
        <taxon>Chlorellales</taxon>
        <taxon>Chlorellaceae</taxon>
        <taxon>Chlorella clade</taxon>
        <taxon>Chlorella</taxon>
    </lineage>
</organism>
<dbReference type="InterPro" id="IPR027417">
    <property type="entry name" value="P-loop_NTPase"/>
</dbReference>
<evidence type="ECO:0000256" key="8">
    <source>
        <dbReference type="ARBA" id="ARBA00047984"/>
    </source>
</evidence>
<dbReference type="SMART" id="SM00490">
    <property type="entry name" value="HELICc"/>
    <property type="match status" value="1"/>
</dbReference>
<dbReference type="Gene3D" id="3.40.50.300">
    <property type="entry name" value="P-loop containing nucleotide triphosphate hydrolases"/>
    <property type="match status" value="3"/>
</dbReference>
<dbReference type="Pfam" id="PF24899">
    <property type="entry name" value="UBA_DHX29"/>
    <property type="match status" value="1"/>
</dbReference>
<evidence type="ECO:0000256" key="6">
    <source>
        <dbReference type="ARBA" id="ARBA00022840"/>
    </source>
</evidence>
<dbReference type="Pfam" id="PF07717">
    <property type="entry name" value="OB_NTP_bind"/>
    <property type="match status" value="1"/>
</dbReference>
<keyword evidence="3" id="KW-0547">Nucleotide-binding</keyword>
<keyword evidence="14" id="KW-1185">Reference proteome</keyword>
<dbReference type="PANTHER" id="PTHR18934">
    <property type="entry name" value="ATP-DEPENDENT RNA HELICASE"/>
    <property type="match status" value="1"/>
</dbReference>
<keyword evidence="4" id="KW-0378">Hydrolase</keyword>
<feature type="region of interest" description="Disordered" evidence="11">
    <location>
        <begin position="660"/>
        <end position="679"/>
    </location>
</feature>
<evidence type="ECO:0000256" key="10">
    <source>
        <dbReference type="SAM" id="Coils"/>
    </source>
</evidence>
<accession>E1Z4M2</accession>
<dbReference type="InterPro" id="IPR002464">
    <property type="entry name" value="DNA/RNA_helicase_DEAH_CS"/>
</dbReference>
<feature type="region of interest" description="Disordered" evidence="11">
    <location>
        <begin position="1"/>
        <end position="23"/>
    </location>
</feature>
<feature type="compositionally biased region" description="Low complexity" evidence="11">
    <location>
        <begin position="437"/>
        <end position="448"/>
    </location>
</feature>
<dbReference type="SUPFAM" id="SSF52540">
    <property type="entry name" value="P-loop containing nucleoside triphosphate hydrolases"/>
    <property type="match status" value="1"/>
</dbReference>
<comment type="similarity">
    <text evidence="1">Belongs to the DEAD box helicase family. DEAH subfamily.</text>
</comment>
<dbReference type="SMART" id="SM00487">
    <property type="entry name" value="DEXDc"/>
    <property type="match status" value="1"/>
</dbReference>
<feature type="domain" description="Helicase C-terminal" evidence="12">
    <location>
        <begin position="941"/>
        <end position="1121"/>
    </location>
</feature>
<evidence type="ECO:0000256" key="4">
    <source>
        <dbReference type="ARBA" id="ARBA00022801"/>
    </source>
</evidence>
<dbReference type="OrthoDB" id="5600252at2759"/>
<evidence type="ECO:0000256" key="5">
    <source>
        <dbReference type="ARBA" id="ARBA00022806"/>
    </source>
</evidence>
<dbReference type="InterPro" id="IPR001650">
    <property type="entry name" value="Helicase_C-like"/>
</dbReference>
<dbReference type="EC" id="3.6.4.13" evidence="2"/>
<evidence type="ECO:0000256" key="11">
    <source>
        <dbReference type="SAM" id="MobiDB-lite"/>
    </source>
</evidence>
<dbReference type="GO" id="GO:0003724">
    <property type="term" value="F:RNA helicase activity"/>
    <property type="evidence" value="ECO:0007669"/>
    <property type="project" value="UniProtKB-EC"/>
</dbReference>
<keyword evidence="6" id="KW-0067">ATP-binding</keyword>
<dbReference type="OMA" id="IMRELCN"/>
<keyword evidence="5" id="KW-0347">Helicase</keyword>
<feature type="compositionally biased region" description="Basic and acidic residues" evidence="11">
    <location>
        <begin position="147"/>
        <end position="156"/>
    </location>
</feature>
<dbReference type="GeneID" id="17358945"/>
<dbReference type="GO" id="GO:0005524">
    <property type="term" value="F:ATP binding"/>
    <property type="evidence" value="ECO:0007669"/>
    <property type="project" value="UniProtKB-KW"/>
</dbReference>
<dbReference type="PROSITE" id="PS51194">
    <property type="entry name" value="HELICASE_CTER"/>
    <property type="match status" value="1"/>
</dbReference>
<protein>
    <recommendedName>
        <fullName evidence="2">RNA helicase</fullName>
        <ecNumber evidence="2">3.6.4.13</ecNumber>
    </recommendedName>
</protein>
<dbReference type="EMBL" id="GL433836">
    <property type="protein sequence ID" value="EFN59371.1"/>
    <property type="molecule type" value="Genomic_DNA"/>
</dbReference>
<comment type="similarity">
    <text evidence="9">Belongs to the DExH box helicase family.</text>
</comment>
<evidence type="ECO:0000256" key="7">
    <source>
        <dbReference type="ARBA" id="ARBA00023054"/>
    </source>
</evidence>
<dbReference type="InterPro" id="IPR048333">
    <property type="entry name" value="HA2_WH"/>
</dbReference>
<dbReference type="Pfam" id="PF26026">
    <property type="entry name" value="RNA_hel_CTD"/>
    <property type="match status" value="1"/>
</dbReference>
<feature type="compositionally biased region" description="Pro residues" evidence="11">
    <location>
        <begin position="326"/>
        <end position="336"/>
    </location>
</feature>
<sequence length="1495" mass="159555">MAPKAKAHSAAQAASKKKSSAVEIAHHHEQRIRDALKGLDLPWQDVAALPAAGAAAAPSPAAGLAGGQGAAPPGALPSAEHLLAVYASLQQQHGFQAQQVEAALSALPLAAVGVEAALDWLLLHLEAAQLPRRYSSQARTGGGGSVDVKHKARDPTPAEAQAQAQAAAQAAAAAAAAAQAELELRRREDAQRAAELERAAAEQRAAEEQQRRSWIMQYMEDDSCSEAGSSEVAAESDASSIEDWEVWGDPREVERRRAERTRERLPRQERLALIAAEMAQTKCEAAAAKAGGNKDKQKACGQLIGQLRQEMQKLGVSDAELVAAMPPQPAAGPPPAADGGDGGSQEQAAEELEAVEAEERQAAAASADAEQPSAGGADSGGGDREGAAGGAAAPAAVSDQDDEDDGAGLGFDLFGDGSSLEVAEVVKAKKSRAELVAAATAAAAAQARGGKKKGKAGSGRPAAPQPEQQQPKALLQQHCQRCGWGAPRFERLQHGGMRLPGGGYRYSVSVDAGGSKGPKRRQQQQQQQQGPRTFSLREADDGWERIEDAQNAAATRALFELTAAEEPAPPAPPLWALLPPAFQELWLAWQEEGEDSEAAAAAAAETEEAAAAREAFVWQLLSRGEAQQAAAAAAQQQQQEEGAESSGGWREQLLRSIAAKAGSEEQQRQQSAAQRRDSERLLQEQRAWRESEEGRRWLADRAKLPVTETRAALVAALAEHDVAVVSGETGSGKTTQARRPVGYHVRLDSAATRDTRLLFCTTGILLRRLAGDPALLGVSHVLVDEVHERTLQGDFLMALLRDLAAVRRAAGRHLKVVLMSATLDSALFADYFGACPVLHAQGRTFPVEQKFLEDCYQETGYVLDADSPAALRPQYDRRAQRRVAQTAGSKNLRAVQAGWGDALADAGPLNPHFKREELAGYSPSVVRNLSVLDEDRLDFELLEQLVAHIDESQAGREGAVLVFLPGMGEIQELHSRLCASRRFAASSAWVIPLHSTVSPSEQRQAFRVPPPGVRKVVLATNIAETSLTIEDVVYVVDAGKLKERRYDASRGMSLLVEDWVSAASGKGGAKQRRGRAGRVRPGVCYGLYTRSRFEHRMRRYQAPEMVRVPLEELVLQIHLLALGKAGSFLARVLQPPPDKSVAGAIRTLQEVGALTAGEELTPLGHHLASLPVDARIGKLLLLSASLGCLAPALTIAACLSYKSPFSAGAQQDAADRARAALAAPTSGTIAAGQQSDHLLMVAAMDGWLAARRVGAHKGARDYSRRHFLSEQALDMLADMRWQYACMLADIGFVAGPGRGGGRAWMDERGAAFNRYASHPGAGWPAGLACWAAVVKAVLLAALYPNVAVMDDEAAPGKRPGWHDGAGEVAVHPSSICHMVEAQQYQRPYLVYLEKVRTTRTFIRDCTVASPAAILLFGGALAVAHDSSYVQVDGWLRIRAPAQTAVLVKRLRQALDALLERKVRQPGARLEETGGAVIQSIVDLLNHEEAAQRWDR</sequence>
<evidence type="ECO:0000313" key="13">
    <source>
        <dbReference type="EMBL" id="EFN59371.1"/>
    </source>
</evidence>
<dbReference type="RefSeq" id="XP_005851473.1">
    <property type="nucleotide sequence ID" value="XM_005851411.1"/>
</dbReference>
<dbReference type="Proteomes" id="UP000008141">
    <property type="component" value="Unassembled WGS sequence"/>
</dbReference>
<evidence type="ECO:0000256" key="3">
    <source>
        <dbReference type="ARBA" id="ARBA00022741"/>
    </source>
</evidence>
<dbReference type="PROSITE" id="PS00690">
    <property type="entry name" value="DEAH_ATP_HELICASE"/>
    <property type="match status" value="1"/>
</dbReference>
<dbReference type="GO" id="GO:0016787">
    <property type="term" value="F:hydrolase activity"/>
    <property type="evidence" value="ECO:0007669"/>
    <property type="project" value="UniProtKB-KW"/>
</dbReference>
<feature type="region of interest" description="Disordered" evidence="11">
    <location>
        <begin position="325"/>
        <end position="414"/>
    </location>
</feature>